<organism evidence="1 2">
    <name type="scientific">Actinoplanes derwentensis</name>
    <dbReference type="NCBI Taxonomy" id="113562"/>
    <lineage>
        <taxon>Bacteria</taxon>
        <taxon>Bacillati</taxon>
        <taxon>Actinomycetota</taxon>
        <taxon>Actinomycetes</taxon>
        <taxon>Micromonosporales</taxon>
        <taxon>Micromonosporaceae</taxon>
        <taxon>Actinoplanes</taxon>
    </lineage>
</organism>
<proteinExistence type="predicted"/>
<dbReference type="InterPro" id="IPR019587">
    <property type="entry name" value="Polyketide_cyclase/dehydratase"/>
</dbReference>
<dbReference type="Pfam" id="PF10604">
    <property type="entry name" value="Polyketide_cyc2"/>
    <property type="match status" value="1"/>
</dbReference>
<dbReference type="RefSeq" id="WP_092543563.1">
    <property type="nucleotide sequence ID" value="NZ_BOMJ01000013.1"/>
</dbReference>
<protein>
    <submittedName>
        <fullName evidence="1">Polyketide cyclase / dehydrase and lipid transport</fullName>
    </submittedName>
</protein>
<keyword evidence="2" id="KW-1185">Reference proteome</keyword>
<dbReference type="EMBL" id="LT629758">
    <property type="protein sequence ID" value="SDS91445.1"/>
    <property type="molecule type" value="Genomic_DNA"/>
</dbReference>
<sequence length="136" mass="14945">MATATSSHRHLAAQIDRPAKDVYDYVSDPANLPEWAPGLGSTIELVGGEWMMDSTLGRITVTFAPRNEFGILDHHVRLESGETFYNPVRVIPDGDGCEVVFTVRRAPATSDEDFERDVRAVSSDLAGLKRLLESQG</sequence>
<dbReference type="SUPFAM" id="SSF55961">
    <property type="entry name" value="Bet v1-like"/>
    <property type="match status" value="1"/>
</dbReference>
<dbReference type="Gene3D" id="3.30.530.20">
    <property type="match status" value="1"/>
</dbReference>
<dbReference type="STRING" id="113562.SAMN04489716_1968"/>
<accession>A0A1H1W313</accession>
<reference evidence="1 2" key="1">
    <citation type="submission" date="2016-10" db="EMBL/GenBank/DDBJ databases">
        <authorList>
            <person name="de Groot N.N."/>
        </authorList>
    </citation>
    <scope>NUCLEOTIDE SEQUENCE [LARGE SCALE GENOMIC DNA]</scope>
    <source>
        <strain evidence="1 2">DSM 43941</strain>
    </source>
</reference>
<evidence type="ECO:0000313" key="2">
    <source>
        <dbReference type="Proteomes" id="UP000198688"/>
    </source>
</evidence>
<dbReference type="InterPro" id="IPR023393">
    <property type="entry name" value="START-like_dom_sf"/>
</dbReference>
<evidence type="ECO:0000313" key="1">
    <source>
        <dbReference type="EMBL" id="SDS91445.1"/>
    </source>
</evidence>
<dbReference type="Proteomes" id="UP000198688">
    <property type="component" value="Chromosome I"/>
</dbReference>
<dbReference type="AlphaFoldDB" id="A0A1H1W313"/>
<gene>
    <name evidence="1" type="ORF">SAMN04489716_1968</name>
</gene>
<name>A0A1H1W313_9ACTN</name>
<dbReference type="OrthoDB" id="880456at2"/>